<organism evidence="1 2">
    <name type="scientific">Geomobilimonas luticola</name>
    <dbReference type="NCBI Taxonomy" id="1114878"/>
    <lineage>
        <taxon>Bacteria</taxon>
        <taxon>Pseudomonadati</taxon>
        <taxon>Thermodesulfobacteriota</taxon>
        <taxon>Desulfuromonadia</taxon>
        <taxon>Geobacterales</taxon>
        <taxon>Geobacteraceae</taxon>
        <taxon>Geomobilimonas</taxon>
    </lineage>
</organism>
<sequence length="264" mass="30198">MRQLLRRIYSLSLTFGFNHRKTIQALKGLLPYYLDLRTLKRQETFAKIKFAFGKSYLCLEDRLQQSGTIKGHYFHQDLLVARRIYLDNPGTHVDVGSRIDGFVAHVASFRLIEVLDIRPLSNSIPNIRFMQADLMAPVDKNLEDYADSVSCLHALEHFGLGRYGDPVNYDGYLLGLNNLLLILKKGGKLYLSVPIGPQRIEFNAQRVFSVSFLLKYFSGKCHIKQFSFVDDQGNLHENVPITVNEINSNFNCIFGCGIFELEKL</sequence>
<dbReference type="Gene3D" id="3.40.50.150">
    <property type="entry name" value="Vaccinia Virus protein VP39"/>
    <property type="match status" value="1"/>
</dbReference>
<dbReference type="RefSeq" id="WP_214175097.1">
    <property type="nucleotide sequence ID" value="NZ_JAHCVK010000002.1"/>
</dbReference>
<protein>
    <submittedName>
        <fullName evidence="1">DUF268 domain-containing protein</fullName>
    </submittedName>
</protein>
<dbReference type="InterPro" id="IPR029063">
    <property type="entry name" value="SAM-dependent_MTases_sf"/>
</dbReference>
<dbReference type="Proteomes" id="UP000756860">
    <property type="component" value="Unassembled WGS sequence"/>
</dbReference>
<reference evidence="1 2" key="1">
    <citation type="submission" date="2021-05" db="EMBL/GenBank/DDBJ databases">
        <title>The draft genome of Geobacter luticola JCM 17780.</title>
        <authorList>
            <person name="Xu Z."/>
            <person name="Masuda Y."/>
            <person name="Itoh H."/>
            <person name="Senoo K."/>
        </authorList>
    </citation>
    <scope>NUCLEOTIDE SEQUENCE [LARGE SCALE GENOMIC DNA]</scope>
    <source>
        <strain evidence="1 2">JCM 17780</strain>
    </source>
</reference>
<evidence type="ECO:0000313" key="2">
    <source>
        <dbReference type="Proteomes" id="UP000756860"/>
    </source>
</evidence>
<gene>
    <name evidence="1" type="ORF">KI810_08620</name>
</gene>
<dbReference type="Pfam" id="PF03269">
    <property type="entry name" value="DUF268"/>
    <property type="match status" value="1"/>
</dbReference>
<keyword evidence="2" id="KW-1185">Reference proteome</keyword>
<accession>A0ABS5SER8</accession>
<evidence type="ECO:0000313" key="1">
    <source>
        <dbReference type="EMBL" id="MBT0653116.1"/>
    </source>
</evidence>
<proteinExistence type="predicted"/>
<dbReference type="EMBL" id="JAHCVK010000002">
    <property type="protein sequence ID" value="MBT0653116.1"/>
    <property type="molecule type" value="Genomic_DNA"/>
</dbReference>
<dbReference type="SUPFAM" id="SSF53335">
    <property type="entry name" value="S-adenosyl-L-methionine-dependent methyltransferases"/>
    <property type="match status" value="1"/>
</dbReference>
<comment type="caution">
    <text evidence="1">The sequence shown here is derived from an EMBL/GenBank/DDBJ whole genome shotgun (WGS) entry which is preliminary data.</text>
</comment>
<name>A0ABS5SER8_9BACT</name>
<dbReference type="InterPro" id="IPR004951">
    <property type="entry name" value="DUF268_CAE_spp"/>
</dbReference>